<dbReference type="EMBL" id="BOOY01000047">
    <property type="protein sequence ID" value="GIJ06760.1"/>
    <property type="molecule type" value="Genomic_DNA"/>
</dbReference>
<comment type="caution">
    <text evidence="2">The sequence shown here is derived from an EMBL/GenBank/DDBJ whole genome shotgun (WGS) entry which is preliminary data.</text>
</comment>
<keyword evidence="1" id="KW-0812">Transmembrane</keyword>
<sequence>MTVIWLVVWLIAGTPGIESWGPWNSWGVALFVCLAIDLVGALGGNARRAAGTSRAARPRGPQA</sequence>
<protein>
    <submittedName>
        <fullName evidence="2">Uncharacterized protein</fullName>
    </submittedName>
</protein>
<keyword evidence="1" id="KW-1133">Transmembrane helix</keyword>
<dbReference type="AlphaFoldDB" id="A0A8J3YFI1"/>
<keyword evidence="3" id="KW-1185">Reference proteome</keyword>
<reference evidence="2" key="1">
    <citation type="submission" date="2021-01" db="EMBL/GenBank/DDBJ databases">
        <title>Whole genome shotgun sequence of Spirilliplanes yamanashiensis NBRC 15828.</title>
        <authorList>
            <person name="Komaki H."/>
            <person name="Tamura T."/>
        </authorList>
    </citation>
    <scope>NUCLEOTIDE SEQUENCE</scope>
    <source>
        <strain evidence="2">NBRC 15828</strain>
    </source>
</reference>
<accession>A0A8J3YFI1</accession>
<feature type="transmembrane region" description="Helical" evidence="1">
    <location>
        <begin position="26"/>
        <end position="44"/>
    </location>
</feature>
<dbReference type="RefSeq" id="WP_203941923.1">
    <property type="nucleotide sequence ID" value="NZ_BAAAGJ010000008.1"/>
</dbReference>
<gene>
    <name evidence="2" type="ORF">Sya03_61120</name>
</gene>
<keyword evidence="1" id="KW-0472">Membrane</keyword>
<evidence type="ECO:0000313" key="2">
    <source>
        <dbReference type="EMBL" id="GIJ06760.1"/>
    </source>
</evidence>
<dbReference type="Proteomes" id="UP000652013">
    <property type="component" value="Unassembled WGS sequence"/>
</dbReference>
<proteinExistence type="predicted"/>
<organism evidence="2 3">
    <name type="scientific">Spirilliplanes yamanashiensis</name>
    <dbReference type="NCBI Taxonomy" id="42233"/>
    <lineage>
        <taxon>Bacteria</taxon>
        <taxon>Bacillati</taxon>
        <taxon>Actinomycetota</taxon>
        <taxon>Actinomycetes</taxon>
        <taxon>Micromonosporales</taxon>
        <taxon>Micromonosporaceae</taxon>
        <taxon>Spirilliplanes</taxon>
    </lineage>
</organism>
<evidence type="ECO:0000313" key="3">
    <source>
        <dbReference type="Proteomes" id="UP000652013"/>
    </source>
</evidence>
<name>A0A8J3YFI1_9ACTN</name>
<evidence type="ECO:0000256" key="1">
    <source>
        <dbReference type="SAM" id="Phobius"/>
    </source>
</evidence>